<dbReference type="InterPro" id="IPR040673">
    <property type="entry name" value="CCDC81_HU_dom_2"/>
</dbReference>
<dbReference type="InterPro" id="IPR026295">
    <property type="entry name" value="CCD81"/>
</dbReference>
<evidence type="ECO:0000313" key="6">
    <source>
        <dbReference type="Proteomes" id="UP001283361"/>
    </source>
</evidence>
<evidence type="ECO:0000313" key="5">
    <source>
        <dbReference type="EMBL" id="KAK3696080.1"/>
    </source>
</evidence>
<comment type="caution">
    <text evidence="5">The sequence shown here is derived from an EMBL/GenBank/DDBJ whole genome shotgun (WGS) entry which is preliminary data.</text>
</comment>
<gene>
    <name evidence="5" type="ORF">RRG08_061856</name>
</gene>
<proteinExistence type="predicted"/>
<name>A0AAE1CIG9_9GAST</name>
<evidence type="ECO:0000259" key="4">
    <source>
        <dbReference type="Pfam" id="PF18289"/>
    </source>
</evidence>
<dbReference type="GO" id="GO:0005815">
    <property type="term" value="C:microtubule organizing center"/>
    <property type="evidence" value="ECO:0007669"/>
    <property type="project" value="TreeGrafter"/>
</dbReference>
<evidence type="ECO:0000256" key="1">
    <source>
        <dbReference type="SAM" id="Coils"/>
    </source>
</evidence>
<feature type="coiled-coil region" evidence="1">
    <location>
        <begin position="436"/>
        <end position="463"/>
    </location>
</feature>
<feature type="region of interest" description="Disordered" evidence="2">
    <location>
        <begin position="300"/>
        <end position="324"/>
    </location>
</feature>
<evidence type="ECO:0000259" key="3">
    <source>
        <dbReference type="Pfam" id="PF14908"/>
    </source>
</evidence>
<organism evidence="5 6">
    <name type="scientific">Elysia crispata</name>
    <name type="common">lettuce slug</name>
    <dbReference type="NCBI Taxonomy" id="231223"/>
    <lineage>
        <taxon>Eukaryota</taxon>
        <taxon>Metazoa</taxon>
        <taxon>Spiralia</taxon>
        <taxon>Lophotrochozoa</taxon>
        <taxon>Mollusca</taxon>
        <taxon>Gastropoda</taxon>
        <taxon>Heterobranchia</taxon>
        <taxon>Euthyneura</taxon>
        <taxon>Panpulmonata</taxon>
        <taxon>Sacoglossa</taxon>
        <taxon>Placobranchoidea</taxon>
        <taxon>Plakobranchidae</taxon>
        <taxon>Elysia</taxon>
    </lineage>
</organism>
<dbReference type="Pfam" id="PF18289">
    <property type="entry name" value="HU-CCDC81_euk_2"/>
    <property type="match status" value="1"/>
</dbReference>
<evidence type="ECO:0000256" key="2">
    <source>
        <dbReference type="SAM" id="MobiDB-lite"/>
    </source>
</evidence>
<reference evidence="5" key="1">
    <citation type="journal article" date="2023" name="G3 (Bethesda)">
        <title>A reference genome for the long-term kleptoplast-retaining sea slug Elysia crispata morphotype clarki.</title>
        <authorList>
            <person name="Eastman K.E."/>
            <person name="Pendleton A.L."/>
            <person name="Shaikh M.A."/>
            <person name="Suttiyut T."/>
            <person name="Ogas R."/>
            <person name="Tomko P."/>
            <person name="Gavelis G."/>
            <person name="Widhalm J.R."/>
            <person name="Wisecaver J.H."/>
        </authorList>
    </citation>
    <scope>NUCLEOTIDE SEQUENCE</scope>
    <source>
        <strain evidence="5">ECLA1</strain>
    </source>
</reference>
<evidence type="ECO:0008006" key="7">
    <source>
        <dbReference type="Google" id="ProtNLM"/>
    </source>
</evidence>
<protein>
    <recommendedName>
        <fullName evidence="7">Coiled-coil domain-containing protein 81</fullName>
    </recommendedName>
</protein>
<sequence>MTDGTQGLLANATKGRFSTIKDSLSESDVSSVWENVSGYIEKQMVQQKGVQVPGLGIFSISQKKLEIGNNKFVLTQRPVFNVSEKFAQTHGLQFQKYHVPGSIPVLPLNFASVSFESPFDRDTVERCVREIISSVSRALAANRNIELCFSGIGRLTIRESRVKMKFYKEFINEMDSSGKLVDSMMNRVGTVDSVMSDRMSSRAHSSNTLILPKINSNPNGNLTPVVEEEPCILPNQGDGYPIGQSMHLHARDDDEEQRAPGDEVAATEGMEGPDTDFATTNAVDNIMREDNAATDVEAQPNFSQEPCPTEVEAKHPVGGARSGSRMALPMATASGVNLVEELAAMTSPSRHVGAGASAGAVRMSHGGLKPPTPPRLAPLHRSRSLENLQTDAIPKQPSPPASACGHPSAGQELCYLCHQRARMNVPVSFTEERRRREEEEDRLLQQYQTMKDAEETLKDQERMYARRHDLQKISAFNYGVAEAVQAKKKTKDTEAQRAYIFNRRPLTPSRLPKQEEYLRDLDIQVDSKEKTKQRKKTDEGFLERLEQVQLAEDLAAQREQYLKDKADATETYKKALEAQLRFKPLPMPEREPDTEVFGKNDMTNEKMAERRRRAFNLFQEQQSLVEQRKRDAILARLADQQKEEDVLQRARDDLREERAFKHAVRWDSRRRLETNWQKMSEMKRARELEDRLKSLSPGGLLHEQCDRYNRCRQCKRRVHNCGETNIWSESRYIPGSRIMV</sequence>
<feature type="domain" description="CCDC81 HU" evidence="4">
    <location>
        <begin position="104"/>
        <end position="178"/>
    </location>
</feature>
<keyword evidence="1" id="KW-0175">Coiled coil</keyword>
<dbReference type="PANTHER" id="PTHR14362:SF2">
    <property type="entry name" value="COILED-COIL DOMAIN-CONTAINING PROTEIN 81"/>
    <property type="match status" value="1"/>
</dbReference>
<feature type="compositionally biased region" description="Basic and acidic residues" evidence="2">
    <location>
        <begin position="251"/>
        <end position="261"/>
    </location>
</feature>
<dbReference type="InterPro" id="IPR028034">
    <property type="entry name" value="HU-CCDC81"/>
</dbReference>
<feature type="region of interest" description="Disordered" evidence="2">
    <location>
        <begin position="251"/>
        <end position="278"/>
    </location>
</feature>
<keyword evidence="6" id="KW-1185">Reference proteome</keyword>
<dbReference type="AlphaFoldDB" id="A0AAE1CIG9"/>
<dbReference type="Pfam" id="PF14908">
    <property type="entry name" value="HU-CCDC81_euk_1"/>
    <property type="match status" value="1"/>
</dbReference>
<dbReference type="EMBL" id="JAWDGP010008055">
    <property type="protein sequence ID" value="KAK3696080.1"/>
    <property type="molecule type" value="Genomic_DNA"/>
</dbReference>
<accession>A0AAE1CIG9</accession>
<feature type="domain" description="CCDC81 HU" evidence="3">
    <location>
        <begin position="7"/>
        <end position="93"/>
    </location>
</feature>
<dbReference type="Proteomes" id="UP001283361">
    <property type="component" value="Unassembled WGS sequence"/>
</dbReference>
<dbReference type="PANTHER" id="PTHR14362">
    <property type="entry name" value="COILED-COIL DOMAIN-CONTAINING PROTEIN 81"/>
    <property type="match status" value="1"/>
</dbReference>